<dbReference type="OrthoDB" id="3454835at2759"/>
<keyword evidence="4" id="KW-1185">Reference proteome</keyword>
<organism evidence="3 4">
    <name type="scientific">Aspergillus leporis</name>
    <dbReference type="NCBI Taxonomy" id="41062"/>
    <lineage>
        <taxon>Eukaryota</taxon>
        <taxon>Fungi</taxon>
        <taxon>Dikarya</taxon>
        <taxon>Ascomycota</taxon>
        <taxon>Pezizomycotina</taxon>
        <taxon>Eurotiomycetes</taxon>
        <taxon>Eurotiomycetidae</taxon>
        <taxon>Eurotiales</taxon>
        <taxon>Aspergillaceae</taxon>
        <taxon>Aspergillus</taxon>
        <taxon>Aspergillus subgen. Circumdati</taxon>
    </lineage>
</organism>
<evidence type="ECO:0000259" key="2">
    <source>
        <dbReference type="Pfam" id="PF07110"/>
    </source>
</evidence>
<dbReference type="EMBL" id="ML732159">
    <property type="protein sequence ID" value="KAB8078292.1"/>
    <property type="molecule type" value="Genomic_DNA"/>
</dbReference>
<gene>
    <name evidence="3" type="ORF">BDV29DRAFT_152821</name>
</gene>
<evidence type="ECO:0000313" key="4">
    <source>
        <dbReference type="Proteomes" id="UP000326565"/>
    </source>
</evidence>
<accession>A0A5N5XFY5</accession>
<dbReference type="InterPro" id="IPR011008">
    <property type="entry name" value="Dimeric_a/b-barrel"/>
</dbReference>
<dbReference type="GO" id="GO:0016491">
    <property type="term" value="F:oxidoreductase activity"/>
    <property type="evidence" value="ECO:0007669"/>
    <property type="project" value="InterPro"/>
</dbReference>
<protein>
    <recommendedName>
        <fullName evidence="2">EthD domain-containing protein</fullName>
    </recommendedName>
</protein>
<dbReference type="Proteomes" id="UP000326565">
    <property type="component" value="Unassembled WGS sequence"/>
</dbReference>
<dbReference type="InterPro" id="IPR009799">
    <property type="entry name" value="EthD_dom"/>
</dbReference>
<dbReference type="AlphaFoldDB" id="A0A5N5XFY5"/>
<feature type="domain" description="EthD" evidence="2">
    <location>
        <begin position="19"/>
        <end position="112"/>
    </location>
</feature>
<name>A0A5N5XFY5_9EURO</name>
<sequence length="164" mass="18961">MAIPRPLLCLTMTGYRRREIGEADLCRHQMNNHAYLLSDLMIKYGIESYSIVHNTNKTNAFLSKLFDPGRIEFDDHDFVVQIILPDIDSYLRLKEDPLYIERYGDFIKFTDPTDEKRRTRASLGFVHEVIHDSKVTYVEDKDAIACKVLGGLLDADTGRFKTEV</sequence>
<dbReference type="SUPFAM" id="SSF54909">
    <property type="entry name" value="Dimeric alpha+beta barrel"/>
    <property type="match status" value="1"/>
</dbReference>
<evidence type="ECO:0000313" key="3">
    <source>
        <dbReference type="EMBL" id="KAB8078292.1"/>
    </source>
</evidence>
<evidence type="ECO:0000256" key="1">
    <source>
        <dbReference type="ARBA" id="ARBA00005986"/>
    </source>
</evidence>
<reference evidence="3 4" key="1">
    <citation type="submission" date="2019-04" db="EMBL/GenBank/DDBJ databases">
        <title>Friends and foes A comparative genomics study of 23 Aspergillus species from section Flavi.</title>
        <authorList>
            <consortium name="DOE Joint Genome Institute"/>
            <person name="Kjaerbolling I."/>
            <person name="Vesth T."/>
            <person name="Frisvad J.C."/>
            <person name="Nybo J.L."/>
            <person name="Theobald S."/>
            <person name="Kildgaard S."/>
            <person name="Isbrandt T."/>
            <person name="Kuo A."/>
            <person name="Sato A."/>
            <person name="Lyhne E.K."/>
            <person name="Kogle M.E."/>
            <person name="Wiebenga A."/>
            <person name="Kun R.S."/>
            <person name="Lubbers R.J."/>
            <person name="Makela M.R."/>
            <person name="Barry K."/>
            <person name="Chovatia M."/>
            <person name="Clum A."/>
            <person name="Daum C."/>
            <person name="Haridas S."/>
            <person name="He G."/>
            <person name="LaButti K."/>
            <person name="Lipzen A."/>
            <person name="Mondo S."/>
            <person name="Riley R."/>
            <person name="Salamov A."/>
            <person name="Simmons B.A."/>
            <person name="Magnuson J.K."/>
            <person name="Henrissat B."/>
            <person name="Mortensen U.H."/>
            <person name="Larsen T.O."/>
            <person name="Devries R.P."/>
            <person name="Grigoriev I.V."/>
            <person name="Machida M."/>
            <person name="Baker S.E."/>
            <person name="Andersen M.R."/>
        </authorList>
    </citation>
    <scope>NUCLEOTIDE SEQUENCE [LARGE SCALE GENOMIC DNA]</scope>
    <source>
        <strain evidence="3 4">CBS 151.66</strain>
    </source>
</reference>
<dbReference type="Pfam" id="PF07110">
    <property type="entry name" value="EthD"/>
    <property type="match status" value="1"/>
</dbReference>
<comment type="similarity">
    <text evidence="1">Belongs to the tpcK family.</text>
</comment>
<proteinExistence type="inferred from homology"/>